<protein>
    <submittedName>
        <fullName evidence="5">SDR family oxidoreductase</fullName>
    </submittedName>
</protein>
<evidence type="ECO:0000259" key="4">
    <source>
        <dbReference type="SMART" id="SM00822"/>
    </source>
</evidence>
<organism evidence="5 6">
    <name type="scientific">Ramlibacter montanisoli</name>
    <dbReference type="NCBI Taxonomy" id="2732512"/>
    <lineage>
        <taxon>Bacteria</taxon>
        <taxon>Pseudomonadati</taxon>
        <taxon>Pseudomonadota</taxon>
        <taxon>Betaproteobacteria</taxon>
        <taxon>Burkholderiales</taxon>
        <taxon>Comamonadaceae</taxon>
        <taxon>Ramlibacter</taxon>
    </lineage>
</organism>
<keyword evidence="6" id="KW-1185">Reference proteome</keyword>
<dbReference type="Pfam" id="PF00106">
    <property type="entry name" value="adh_short"/>
    <property type="match status" value="1"/>
</dbReference>
<evidence type="ECO:0000256" key="3">
    <source>
        <dbReference type="RuleBase" id="RU000363"/>
    </source>
</evidence>
<gene>
    <name evidence="5" type="ORF">HK415_03850</name>
</gene>
<dbReference type="NCBIfam" id="NF004825">
    <property type="entry name" value="PRK06181.1"/>
    <property type="match status" value="1"/>
</dbReference>
<dbReference type="SUPFAM" id="SSF53335">
    <property type="entry name" value="S-adenosyl-L-methionine-dependent methyltransferases"/>
    <property type="match status" value="1"/>
</dbReference>
<dbReference type="PROSITE" id="PS00061">
    <property type="entry name" value="ADH_SHORT"/>
    <property type="match status" value="1"/>
</dbReference>
<dbReference type="InterPro" id="IPR057326">
    <property type="entry name" value="KR_dom"/>
</dbReference>
<keyword evidence="2" id="KW-0560">Oxidoreductase</keyword>
<feature type="domain" description="Ketoreductase" evidence="4">
    <location>
        <begin position="2"/>
        <end position="191"/>
    </location>
</feature>
<dbReference type="SMART" id="SM00822">
    <property type="entry name" value="PKS_KR"/>
    <property type="match status" value="1"/>
</dbReference>
<dbReference type="GO" id="GO:0016491">
    <property type="term" value="F:oxidoreductase activity"/>
    <property type="evidence" value="ECO:0007669"/>
    <property type="project" value="UniProtKB-KW"/>
</dbReference>
<dbReference type="Proteomes" id="UP000552954">
    <property type="component" value="Unassembled WGS sequence"/>
</dbReference>
<evidence type="ECO:0000256" key="2">
    <source>
        <dbReference type="ARBA" id="ARBA00023002"/>
    </source>
</evidence>
<dbReference type="InterPro" id="IPR002347">
    <property type="entry name" value="SDR_fam"/>
</dbReference>
<dbReference type="SUPFAM" id="SSF51735">
    <property type="entry name" value="NAD(P)-binding Rossmann-fold domains"/>
    <property type="match status" value="1"/>
</dbReference>
<name>A0A849K1W8_9BURK</name>
<dbReference type="AlphaFoldDB" id="A0A849K1W8"/>
<accession>A0A849K1W8</accession>
<dbReference type="PRINTS" id="PR00080">
    <property type="entry name" value="SDRFAMILY"/>
</dbReference>
<evidence type="ECO:0000313" key="6">
    <source>
        <dbReference type="Proteomes" id="UP000552954"/>
    </source>
</evidence>
<dbReference type="InterPro" id="IPR036291">
    <property type="entry name" value="NAD(P)-bd_dom_sf"/>
</dbReference>
<dbReference type="CDD" id="cd02440">
    <property type="entry name" value="AdoMet_MTases"/>
    <property type="match status" value="1"/>
</dbReference>
<comment type="caution">
    <text evidence="5">The sequence shown here is derived from an EMBL/GenBank/DDBJ whole genome shotgun (WGS) entry which is preliminary data.</text>
</comment>
<evidence type="ECO:0000313" key="5">
    <source>
        <dbReference type="EMBL" id="NNU42482.1"/>
    </source>
</evidence>
<comment type="similarity">
    <text evidence="1 3">Belongs to the short-chain dehydrogenases/reductases (SDR) family.</text>
</comment>
<dbReference type="InterPro" id="IPR029063">
    <property type="entry name" value="SAM-dependent_MTases_sf"/>
</dbReference>
<dbReference type="PANTHER" id="PTHR44196:SF1">
    <property type="entry name" value="DEHYDROGENASE_REDUCTASE SDR FAMILY MEMBER 7B"/>
    <property type="match status" value="1"/>
</dbReference>
<proteinExistence type="inferred from homology"/>
<dbReference type="Pfam" id="PF13649">
    <property type="entry name" value="Methyltransf_25"/>
    <property type="match status" value="1"/>
</dbReference>
<evidence type="ECO:0000256" key="1">
    <source>
        <dbReference type="ARBA" id="ARBA00006484"/>
    </source>
</evidence>
<reference evidence="5 6" key="1">
    <citation type="submission" date="2020-05" db="EMBL/GenBank/DDBJ databases">
        <authorList>
            <person name="Khan S.A."/>
            <person name="Jeon C.O."/>
            <person name="Chun B.H."/>
        </authorList>
    </citation>
    <scope>NUCLEOTIDE SEQUENCE [LARGE SCALE GENOMIC DNA]</scope>
    <source>
        <strain evidence="5 6">B156</strain>
    </source>
</reference>
<dbReference type="PANTHER" id="PTHR44196">
    <property type="entry name" value="DEHYDROGENASE/REDUCTASE SDR FAMILY MEMBER 7B"/>
    <property type="match status" value="1"/>
</dbReference>
<dbReference type="EMBL" id="JABFCS010000001">
    <property type="protein sequence ID" value="NNU42482.1"/>
    <property type="molecule type" value="Genomic_DNA"/>
</dbReference>
<dbReference type="Gene3D" id="3.40.50.720">
    <property type="entry name" value="NAD(P)-binding Rossmann-like Domain"/>
    <property type="match status" value="1"/>
</dbReference>
<sequence>MNVTIITGGSDGIGAEMARQLAGKHRQGIALVLAGRSSEKLDAVAAQCRAHGAQVLCVAMDVADEAQCRALVDQAVAGFGRIDALVNNAGMSAQALFEEVKAEDLHWYEDLMRVNLWGAVWCTHAALPHLLESRGRIVAVSSLSGLIGVPGRTAYAATKFAMTGFFEALRAEVKLRGVSVTTAFPGVVTTNIRVRGYNAQGRPLGKSGLKEDDAMSVEECARLIVDGMERRQREVVMTAKGKLGRFLKLAGAGRGGRHGPGGAEGRGASALDHARKRSPLPWIVRFGPLVPAGGTVLDLACGRGRHLRWFAARGHPVVGVDRDAEALATLQGVGETVAADIENGPWPLAGRQFAAVVVTNYLWRPLFPRILESVAEGGLLLHETFAQGNETVGKPSRPDFLLAPGELLQAYPSLRILAYEDGFLPEPDRFVQRIAAVRERPSRTPNRYLL</sequence>
<dbReference type="Gene3D" id="3.40.50.150">
    <property type="entry name" value="Vaccinia Virus protein VP39"/>
    <property type="match status" value="1"/>
</dbReference>
<dbReference type="GO" id="GO:0016020">
    <property type="term" value="C:membrane"/>
    <property type="evidence" value="ECO:0007669"/>
    <property type="project" value="TreeGrafter"/>
</dbReference>
<dbReference type="InterPro" id="IPR020904">
    <property type="entry name" value="Sc_DH/Rdtase_CS"/>
</dbReference>
<dbReference type="InterPro" id="IPR041698">
    <property type="entry name" value="Methyltransf_25"/>
</dbReference>
<dbReference type="PRINTS" id="PR00081">
    <property type="entry name" value="GDHRDH"/>
</dbReference>
<reference evidence="5 6" key="2">
    <citation type="submission" date="2020-06" db="EMBL/GenBank/DDBJ databases">
        <title>Ramlibacter rhizophilus sp. nov., isolated from rhizosphere soil of national flower Mugunghwa from South Korea.</title>
        <authorList>
            <person name="Zheng-Fei Y."/>
            <person name="Huan T."/>
        </authorList>
    </citation>
    <scope>NUCLEOTIDE SEQUENCE [LARGE SCALE GENOMIC DNA]</scope>
    <source>
        <strain evidence="5 6">B156</strain>
    </source>
</reference>